<proteinExistence type="inferred from homology"/>
<protein>
    <recommendedName>
        <fullName evidence="5">Glycosyltransferase</fullName>
        <ecNumber evidence="5">2.4.1.-</ecNumber>
    </recommendedName>
</protein>
<dbReference type="InterPro" id="IPR035595">
    <property type="entry name" value="UDP_glycos_trans_CS"/>
</dbReference>
<organism evidence="6 7">
    <name type="scientific">Ziziphus jujuba</name>
    <name type="common">Chinese jujube</name>
    <name type="synonym">Ziziphus sativa</name>
    <dbReference type="NCBI Taxonomy" id="326968"/>
    <lineage>
        <taxon>Eukaryota</taxon>
        <taxon>Viridiplantae</taxon>
        <taxon>Streptophyta</taxon>
        <taxon>Embryophyta</taxon>
        <taxon>Tracheophyta</taxon>
        <taxon>Spermatophyta</taxon>
        <taxon>Magnoliopsida</taxon>
        <taxon>eudicotyledons</taxon>
        <taxon>Gunneridae</taxon>
        <taxon>Pentapetalae</taxon>
        <taxon>rosids</taxon>
        <taxon>fabids</taxon>
        <taxon>Rosales</taxon>
        <taxon>Rhamnaceae</taxon>
        <taxon>Paliureae</taxon>
        <taxon>Ziziphus</taxon>
    </lineage>
</organism>
<comment type="similarity">
    <text evidence="1 4">Belongs to the UDP-glycosyltransferase family.</text>
</comment>
<dbReference type="GeneID" id="107416695"/>
<evidence type="ECO:0000256" key="3">
    <source>
        <dbReference type="ARBA" id="ARBA00022679"/>
    </source>
</evidence>
<dbReference type="EC" id="2.4.1.-" evidence="5"/>
<dbReference type="SUPFAM" id="SSF53756">
    <property type="entry name" value="UDP-Glycosyltransferase/glycogen phosphorylase"/>
    <property type="match status" value="1"/>
</dbReference>
<evidence type="ECO:0000313" key="6">
    <source>
        <dbReference type="Proteomes" id="UP001652623"/>
    </source>
</evidence>
<dbReference type="RefSeq" id="XP_015880705.3">
    <property type="nucleotide sequence ID" value="XM_016025219.4"/>
</dbReference>
<dbReference type="Pfam" id="PF00201">
    <property type="entry name" value="UDPGT"/>
    <property type="match status" value="1"/>
</dbReference>
<dbReference type="FunCoup" id="A0A6P3ZNY5">
    <property type="interactions" value="524"/>
</dbReference>
<evidence type="ECO:0000256" key="4">
    <source>
        <dbReference type="RuleBase" id="RU003718"/>
    </source>
</evidence>
<dbReference type="PANTHER" id="PTHR48048">
    <property type="entry name" value="GLYCOSYLTRANSFERASE"/>
    <property type="match status" value="1"/>
</dbReference>
<evidence type="ECO:0000256" key="1">
    <source>
        <dbReference type="ARBA" id="ARBA00009995"/>
    </source>
</evidence>
<dbReference type="InterPro" id="IPR002213">
    <property type="entry name" value="UDP_glucos_trans"/>
</dbReference>
<dbReference type="KEGG" id="zju:107416695"/>
<keyword evidence="3 4" id="KW-0808">Transferase</keyword>
<keyword evidence="2 4" id="KW-0328">Glycosyltransferase</keyword>
<dbReference type="Gene3D" id="3.40.50.2000">
    <property type="entry name" value="Glycogen Phosphorylase B"/>
    <property type="match status" value="2"/>
</dbReference>
<dbReference type="PROSITE" id="PS00375">
    <property type="entry name" value="UDPGT"/>
    <property type="match status" value="1"/>
</dbReference>
<dbReference type="SMR" id="A0A6P3ZNY5"/>
<dbReference type="PANTHER" id="PTHR48048:SF45">
    <property type="entry name" value="GLYCOSYLTRANSFERASE"/>
    <property type="match status" value="1"/>
</dbReference>
<gene>
    <name evidence="7" type="primary">LOC107416695</name>
</gene>
<dbReference type="CDD" id="cd03784">
    <property type="entry name" value="GT1_Gtf-like"/>
    <property type="match status" value="1"/>
</dbReference>
<keyword evidence="6" id="KW-1185">Reference proteome</keyword>
<evidence type="ECO:0000313" key="7">
    <source>
        <dbReference type="RefSeq" id="XP_015880705.3"/>
    </source>
</evidence>
<evidence type="ECO:0000256" key="5">
    <source>
        <dbReference type="RuleBase" id="RU362057"/>
    </source>
</evidence>
<dbReference type="AlphaFoldDB" id="A0A6P3ZNY5"/>
<name>A0A6P3ZNY5_ZIZJJ</name>
<dbReference type="Proteomes" id="UP001652623">
    <property type="component" value="Chromosome 4"/>
</dbReference>
<reference evidence="7" key="1">
    <citation type="submission" date="2025-08" db="UniProtKB">
        <authorList>
            <consortium name="RefSeq"/>
        </authorList>
    </citation>
    <scope>IDENTIFICATION</scope>
    <source>
        <tissue evidence="7">Seedling</tissue>
    </source>
</reference>
<dbReference type="InParanoid" id="A0A6P3ZNY5"/>
<sequence length="472" mass="53235">MKKAQLVFVPSPGIGHLATTVEFAKLLVSQHDGLFITMFIMNLPYDSKAGAYIDSLIASSSIDPRISFFNLPQVDMDTGIKPMLFLVSFIEKQKLHVREAVHRLIAQSDSPRLAGFVVDMFCTTMIDVANEFGVPTYAFFTSNAGFLGLMLHFQQLRDEKVVDTAELKNDLETELVVPSFVNRVPVKVLPDVILDENRVDYVFNFFRRIRETKGILVNTFVDLESHAVHSFSDGETPTVHPVGPILNLKVDDQNEIVKWLDDQPESSVVFLCFGSMGYFSERQVREIASAIEQSGFRFIWALRKPPPKGKINFPSEYEDFREVLPDEFFDRTAEIGKVIGWAPQVTILSHKAIGGFVSHCGWNSILESLWYGVPIATWPFQAEQQLNAFEMVKELGLAVEITLDYKRDLSGEDNKIVLSAKEIEEGLRKVMEHDSDIRKKVKIISEKSRKALSSGGSSHSSLHRLINDVMDL</sequence>
<accession>A0A6P3ZNY5</accession>
<dbReference type="GO" id="GO:0035251">
    <property type="term" value="F:UDP-glucosyltransferase activity"/>
    <property type="evidence" value="ECO:0007669"/>
    <property type="project" value="InterPro"/>
</dbReference>
<dbReference type="InterPro" id="IPR050481">
    <property type="entry name" value="UDP-glycosyltransf_plant"/>
</dbReference>
<evidence type="ECO:0000256" key="2">
    <source>
        <dbReference type="ARBA" id="ARBA00022676"/>
    </source>
</evidence>